<evidence type="ECO:0000313" key="3">
    <source>
        <dbReference type="Proteomes" id="UP000324222"/>
    </source>
</evidence>
<dbReference type="AlphaFoldDB" id="A0A5B7HWK3"/>
<name>A0A5B7HWK3_PORTR</name>
<feature type="region of interest" description="Disordered" evidence="1">
    <location>
        <begin position="1"/>
        <end position="33"/>
    </location>
</feature>
<protein>
    <submittedName>
        <fullName evidence="2">Uncharacterized protein</fullName>
    </submittedName>
</protein>
<organism evidence="2 3">
    <name type="scientific">Portunus trituberculatus</name>
    <name type="common">Swimming crab</name>
    <name type="synonym">Neptunus trituberculatus</name>
    <dbReference type="NCBI Taxonomy" id="210409"/>
    <lineage>
        <taxon>Eukaryota</taxon>
        <taxon>Metazoa</taxon>
        <taxon>Ecdysozoa</taxon>
        <taxon>Arthropoda</taxon>
        <taxon>Crustacea</taxon>
        <taxon>Multicrustacea</taxon>
        <taxon>Malacostraca</taxon>
        <taxon>Eumalacostraca</taxon>
        <taxon>Eucarida</taxon>
        <taxon>Decapoda</taxon>
        <taxon>Pleocyemata</taxon>
        <taxon>Brachyura</taxon>
        <taxon>Eubrachyura</taxon>
        <taxon>Portunoidea</taxon>
        <taxon>Portunidae</taxon>
        <taxon>Portuninae</taxon>
        <taxon>Portunus</taxon>
    </lineage>
</organism>
<keyword evidence="3" id="KW-1185">Reference proteome</keyword>
<sequence length="60" mass="7188">MTRWQSFQVSDRDTPIDSLRHWPSPGVTTTHSRLSHHRAVHTWLPSTYTCREQNTDRWKV</sequence>
<comment type="caution">
    <text evidence="2">The sequence shown here is derived from an EMBL/GenBank/DDBJ whole genome shotgun (WGS) entry which is preliminary data.</text>
</comment>
<feature type="compositionally biased region" description="Basic and acidic residues" evidence="1">
    <location>
        <begin position="10"/>
        <end position="20"/>
    </location>
</feature>
<gene>
    <name evidence="2" type="ORF">E2C01_068474</name>
</gene>
<evidence type="ECO:0000313" key="2">
    <source>
        <dbReference type="EMBL" id="MPC74126.1"/>
    </source>
</evidence>
<evidence type="ECO:0000256" key="1">
    <source>
        <dbReference type="SAM" id="MobiDB-lite"/>
    </source>
</evidence>
<dbReference type="Proteomes" id="UP000324222">
    <property type="component" value="Unassembled WGS sequence"/>
</dbReference>
<dbReference type="EMBL" id="VSRR010038291">
    <property type="protein sequence ID" value="MPC74126.1"/>
    <property type="molecule type" value="Genomic_DNA"/>
</dbReference>
<proteinExistence type="predicted"/>
<accession>A0A5B7HWK3</accession>
<reference evidence="2 3" key="1">
    <citation type="submission" date="2019-05" db="EMBL/GenBank/DDBJ databases">
        <title>Another draft genome of Portunus trituberculatus and its Hox gene families provides insights of decapod evolution.</title>
        <authorList>
            <person name="Jeong J.-H."/>
            <person name="Song I."/>
            <person name="Kim S."/>
            <person name="Choi T."/>
            <person name="Kim D."/>
            <person name="Ryu S."/>
            <person name="Kim W."/>
        </authorList>
    </citation>
    <scope>NUCLEOTIDE SEQUENCE [LARGE SCALE GENOMIC DNA]</scope>
    <source>
        <tissue evidence="2">Muscle</tissue>
    </source>
</reference>